<dbReference type="Proteomes" id="UP000664859">
    <property type="component" value="Unassembled WGS sequence"/>
</dbReference>
<dbReference type="AlphaFoldDB" id="A0A835YMR0"/>
<dbReference type="OrthoDB" id="10432443at2759"/>
<protein>
    <submittedName>
        <fullName evidence="1">Uncharacterized protein</fullName>
    </submittedName>
</protein>
<evidence type="ECO:0000313" key="1">
    <source>
        <dbReference type="EMBL" id="KAG5178080.1"/>
    </source>
</evidence>
<sequence length="253" mass="29112">MSAKRAAAEAAAAENEGGVDVKRLKRTLTQESDVKIYETNIHETMKTFPTLRECRRQDYNRCITLFALADHARDRRNKVFAFFNSHVSQPNSFQTDEVFRVSEEVLSVLDESREQLELVTNWCDLCLPANETAFAEAHRLKLQDFQDYLSGGVTGIVNSINEVNSQLEKRAQTLQLLFTTKDVLPENRTGWIRAHRDLLVHSETNAYLQVAKIWEKVLEDYVLYYNYWKTNIKDGDLAFGNQGKSERGSDYFG</sequence>
<reference evidence="1" key="1">
    <citation type="submission" date="2021-02" db="EMBL/GenBank/DDBJ databases">
        <title>First Annotated Genome of the Yellow-green Alga Tribonema minus.</title>
        <authorList>
            <person name="Mahan K.M."/>
        </authorList>
    </citation>
    <scope>NUCLEOTIDE SEQUENCE</scope>
    <source>
        <strain evidence="1">UTEX B ZZ1240</strain>
    </source>
</reference>
<keyword evidence="2" id="KW-1185">Reference proteome</keyword>
<evidence type="ECO:0000313" key="2">
    <source>
        <dbReference type="Proteomes" id="UP000664859"/>
    </source>
</evidence>
<name>A0A835YMR0_9STRA</name>
<organism evidence="1 2">
    <name type="scientific">Tribonema minus</name>
    <dbReference type="NCBI Taxonomy" id="303371"/>
    <lineage>
        <taxon>Eukaryota</taxon>
        <taxon>Sar</taxon>
        <taxon>Stramenopiles</taxon>
        <taxon>Ochrophyta</taxon>
        <taxon>PX clade</taxon>
        <taxon>Xanthophyceae</taxon>
        <taxon>Tribonematales</taxon>
        <taxon>Tribonemataceae</taxon>
        <taxon>Tribonema</taxon>
    </lineage>
</organism>
<dbReference type="EMBL" id="JAFCMP010000518">
    <property type="protein sequence ID" value="KAG5178080.1"/>
    <property type="molecule type" value="Genomic_DNA"/>
</dbReference>
<accession>A0A835YMR0</accession>
<comment type="caution">
    <text evidence="1">The sequence shown here is derived from an EMBL/GenBank/DDBJ whole genome shotgun (WGS) entry which is preliminary data.</text>
</comment>
<proteinExistence type="predicted"/>
<gene>
    <name evidence="1" type="ORF">JKP88DRAFT_350454</name>
</gene>